<dbReference type="STRING" id="1077947.SAMN05216227_102125"/>
<dbReference type="OrthoDB" id="9790577at2"/>
<evidence type="ECO:0000313" key="4">
    <source>
        <dbReference type="EMBL" id="SEN70550.1"/>
    </source>
</evidence>
<dbReference type="InterPro" id="IPR048254">
    <property type="entry name" value="CDP_ALCOHOL_P_TRANSF_CS"/>
</dbReference>
<keyword evidence="1 2" id="KW-0808">Transferase</keyword>
<feature type="transmembrane region" description="Helical" evidence="3">
    <location>
        <begin position="32"/>
        <end position="60"/>
    </location>
</feature>
<keyword evidence="3" id="KW-0472">Membrane</keyword>
<gene>
    <name evidence="4" type="ORF">SAMN05216227_102125</name>
</gene>
<dbReference type="PROSITE" id="PS00379">
    <property type="entry name" value="CDP_ALCOHOL_P_TRANSF"/>
    <property type="match status" value="1"/>
</dbReference>
<evidence type="ECO:0000256" key="1">
    <source>
        <dbReference type="ARBA" id="ARBA00022679"/>
    </source>
</evidence>
<evidence type="ECO:0000256" key="2">
    <source>
        <dbReference type="RuleBase" id="RU003750"/>
    </source>
</evidence>
<dbReference type="EMBL" id="FOCO01000021">
    <property type="protein sequence ID" value="SEN70550.1"/>
    <property type="molecule type" value="Genomic_DNA"/>
</dbReference>
<evidence type="ECO:0000313" key="5">
    <source>
        <dbReference type="Proteomes" id="UP000183002"/>
    </source>
</evidence>
<reference evidence="4 5" key="1">
    <citation type="submission" date="2016-10" db="EMBL/GenBank/DDBJ databases">
        <authorList>
            <person name="de Groot N.N."/>
        </authorList>
    </citation>
    <scope>NUCLEOTIDE SEQUENCE [LARGE SCALE GENOMIC DNA]</scope>
    <source>
        <strain evidence="4 5">CGMCC 1.10836</strain>
    </source>
</reference>
<keyword evidence="3" id="KW-1133">Transmembrane helix</keyword>
<organism evidence="4 5">
    <name type="scientific">Pseudorhodobacter antarcticus</name>
    <dbReference type="NCBI Taxonomy" id="1077947"/>
    <lineage>
        <taxon>Bacteria</taxon>
        <taxon>Pseudomonadati</taxon>
        <taxon>Pseudomonadota</taxon>
        <taxon>Alphaproteobacteria</taxon>
        <taxon>Rhodobacterales</taxon>
        <taxon>Paracoccaceae</taxon>
        <taxon>Pseudorhodobacter</taxon>
    </lineage>
</organism>
<dbReference type="GO" id="GO:0016020">
    <property type="term" value="C:membrane"/>
    <property type="evidence" value="ECO:0007669"/>
    <property type="project" value="InterPro"/>
</dbReference>
<accession>A0A1H8INM6</accession>
<dbReference type="InterPro" id="IPR043130">
    <property type="entry name" value="CDP-OH_PTrfase_TM_dom"/>
</dbReference>
<dbReference type="GO" id="GO:0008654">
    <property type="term" value="P:phospholipid biosynthetic process"/>
    <property type="evidence" value="ECO:0007669"/>
    <property type="project" value="InterPro"/>
</dbReference>
<dbReference type="Proteomes" id="UP000183002">
    <property type="component" value="Unassembled WGS sequence"/>
</dbReference>
<keyword evidence="5" id="KW-1185">Reference proteome</keyword>
<sequence>MIDALILPPLRAALEVPARAFAARGVGADQMTLAGFAVGLLALPALWLGWFWLALVLILANRVADGLDGIMARKAGATDRGAFLDIALDFFFYATVPLGFALADPANALAAAVLICAFVGTGSSFLAFAVIAAKRGMTAEVYPTKGIYYLGGLTEGTETIVLFVVMCLFPAWFVPLAYAFAAACLLTTFLRWHAGWRSFSDL</sequence>
<feature type="transmembrane region" description="Helical" evidence="3">
    <location>
        <begin position="109"/>
        <end position="134"/>
    </location>
</feature>
<dbReference type="RefSeq" id="WP_050521522.1">
    <property type="nucleotide sequence ID" value="NZ_FOCO01000021.1"/>
</dbReference>
<proteinExistence type="inferred from homology"/>
<dbReference type="GO" id="GO:0016780">
    <property type="term" value="F:phosphotransferase activity, for other substituted phosphate groups"/>
    <property type="evidence" value="ECO:0007669"/>
    <property type="project" value="InterPro"/>
</dbReference>
<comment type="similarity">
    <text evidence="2">Belongs to the CDP-alcohol phosphatidyltransferase class-I family.</text>
</comment>
<keyword evidence="3" id="KW-0812">Transmembrane</keyword>
<dbReference type="InterPro" id="IPR000462">
    <property type="entry name" value="CDP-OH_P_trans"/>
</dbReference>
<name>A0A1H8INM6_9RHOB</name>
<feature type="transmembrane region" description="Helical" evidence="3">
    <location>
        <begin position="81"/>
        <end position="103"/>
    </location>
</feature>
<dbReference type="Pfam" id="PF01066">
    <property type="entry name" value="CDP-OH_P_transf"/>
    <property type="match status" value="1"/>
</dbReference>
<evidence type="ECO:0000256" key="3">
    <source>
        <dbReference type="SAM" id="Phobius"/>
    </source>
</evidence>
<dbReference type="AlphaFoldDB" id="A0A1H8INM6"/>
<dbReference type="Gene3D" id="1.20.120.1760">
    <property type="match status" value="1"/>
</dbReference>
<protein>
    <submittedName>
        <fullName evidence="4">Phosphatidylglycerophosphate synthase</fullName>
    </submittedName>
</protein>